<evidence type="ECO:0000256" key="1">
    <source>
        <dbReference type="SAM" id="Phobius"/>
    </source>
</evidence>
<comment type="caution">
    <text evidence="2">The sequence shown here is derived from an EMBL/GenBank/DDBJ whole genome shotgun (WGS) entry which is preliminary data.</text>
</comment>
<protein>
    <submittedName>
        <fullName evidence="2">DUF1684 domain-containing protein</fullName>
    </submittedName>
</protein>
<dbReference type="Pfam" id="PF07920">
    <property type="entry name" value="DUF1684"/>
    <property type="match status" value="1"/>
</dbReference>
<keyword evidence="1" id="KW-0812">Transmembrane</keyword>
<keyword evidence="1" id="KW-0472">Membrane</keyword>
<dbReference type="PANTHER" id="PTHR41913">
    <property type="entry name" value="DUF1684 DOMAIN-CONTAINING PROTEIN"/>
    <property type="match status" value="1"/>
</dbReference>
<dbReference type="AlphaFoldDB" id="A0AAE3EX09"/>
<keyword evidence="1" id="KW-1133">Transmembrane helix</keyword>
<keyword evidence="3" id="KW-1185">Reference proteome</keyword>
<accession>A0AAE3EX09</accession>
<dbReference type="PANTHER" id="PTHR41913:SF1">
    <property type="entry name" value="DUF1684 DOMAIN-CONTAINING PROTEIN"/>
    <property type="match status" value="1"/>
</dbReference>
<reference evidence="2" key="1">
    <citation type="submission" date="2023-02" db="EMBL/GenBank/DDBJ databases">
        <title>Genome of Flavobacteriaceae gen. nov. sp. strain F89.</title>
        <authorList>
            <person name="Wang Y."/>
        </authorList>
    </citation>
    <scope>NUCLEOTIDE SEQUENCE</scope>
    <source>
        <strain evidence="2">F89</strain>
    </source>
</reference>
<dbReference type="InterPro" id="IPR012467">
    <property type="entry name" value="DUF1684"/>
</dbReference>
<feature type="transmembrane region" description="Helical" evidence="1">
    <location>
        <begin position="6"/>
        <end position="23"/>
    </location>
</feature>
<gene>
    <name evidence="2" type="ORF">K8352_14870</name>
</gene>
<dbReference type="EMBL" id="JAIRBC010000023">
    <property type="protein sequence ID" value="MCG2462040.1"/>
    <property type="molecule type" value="Genomic_DNA"/>
</dbReference>
<organism evidence="2 3">
    <name type="scientific">Cerina litoralis</name>
    <dbReference type="NCBI Taxonomy" id="2874477"/>
    <lineage>
        <taxon>Bacteria</taxon>
        <taxon>Pseudomonadati</taxon>
        <taxon>Bacteroidota</taxon>
        <taxon>Flavobacteriia</taxon>
        <taxon>Flavobacteriales</taxon>
        <taxon>Flavobacteriaceae</taxon>
        <taxon>Cerina</taxon>
    </lineage>
</organism>
<proteinExistence type="predicted"/>
<sequence length="224" mass="25596">MLISGKGGVPYFLFFVFCFLLLFSCKENKKYHDAANVEILESNSDAVNEILRFQAGMNAEFKDPKTSPLPDRYRADFDKLDFFQPDTNYRVLAKLVRTPEALPFHMPTTTDRTSEEVVYGIVHFYLNGSERQLEVYRSQNPESDGEGDDYLFLPFLDDTNGKETYGGGRYLDLSIPNGDSLMIDFNKAYNPYCAYNKKYSCPIVPKVNQLQTEVRAGVKAFGKF</sequence>
<name>A0AAE3EX09_9FLAO</name>
<dbReference type="Proteomes" id="UP001200642">
    <property type="component" value="Unassembled WGS sequence"/>
</dbReference>
<evidence type="ECO:0000313" key="3">
    <source>
        <dbReference type="Proteomes" id="UP001200642"/>
    </source>
</evidence>
<evidence type="ECO:0000313" key="2">
    <source>
        <dbReference type="EMBL" id="MCG2462040.1"/>
    </source>
</evidence>
<dbReference type="RefSeq" id="WP_317903181.1">
    <property type="nucleotide sequence ID" value="NZ_JAIRBC010000023.1"/>
</dbReference>